<feature type="transmembrane region" description="Helical" evidence="1">
    <location>
        <begin position="34"/>
        <end position="51"/>
    </location>
</feature>
<sequence>MTALPFTSAFPEPAARFRDLLAAEWLKLRTLPSLTWALAVTAVLVLGFTAADTWDLSRHWTPDPGPGILLGAYRGPYSHSAEICLMLAAGSIGAMAVAGEYSTGLNRVTFAAVPARRSVMAAKAAVLAAVSTALGAFLAPASFLITQAILSAHDQHIPLTHPGAPRALLASALITPVCALTGAALATLLRHPATSVIAVASLLLLLPSFFGPDRYWSAVASHTFPSTALERLTQLTPHPVPYPWTPTGAWTVFTAWALCATLLTILPVRYRDQ</sequence>
<feature type="transmembrane region" description="Helical" evidence="1">
    <location>
        <begin position="248"/>
        <end position="268"/>
    </location>
</feature>
<comment type="caution">
    <text evidence="2">The sequence shown here is derived from an EMBL/GenBank/DDBJ whole genome shotgun (WGS) entry which is preliminary data.</text>
</comment>
<feature type="transmembrane region" description="Helical" evidence="1">
    <location>
        <begin position="193"/>
        <end position="210"/>
    </location>
</feature>
<dbReference type="EMBL" id="JAVREN010000016">
    <property type="protein sequence ID" value="MDT0307916.1"/>
    <property type="molecule type" value="Genomic_DNA"/>
</dbReference>
<feature type="transmembrane region" description="Helical" evidence="1">
    <location>
        <begin position="124"/>
        <end position="146"/>
    </location>
</feature>
<keyword evidence="1" id="KW-0472">Membrane</keyword>
<evidence type="ECO:0000313" key="2">
    <source>
        <dbReference type="EMBL" id="MDT0307916.1"/>
    </source>
</evidence>
<dbReference type="RefSeq" id="WP_311630870.1">
    <property type="nucleotide sequence ID" value="NZ_JAVREN010000016.1"/>
</dbReference>
<keyword evidence="1" id="KW-1133">Transmembrane helix</keyword>
<protein>
    <submittedName>
        <fullName evidence="2">ABC transporter permease</fullName>
    </submittedName>
</protein>
<proteinExistence type="predicted"/>
<keyword evidence="1" id="KW-0812">Transmembrane</keyword>
<name>A0ABU2L8W6_9ACTN</name>
<evidence type="ECO:0000256" key="1">
    <source>
        <dbReference type="SAM" id="Phobius"/>
    </source>
</evidence>
<keyword evidence="3" id="KW-1185">Reference proteome</keyword>
<dbReference type="Proteomes" id="UP001183388">
    <property type="component" value="Unassembled WGS sequence"/>
</dbReference>
<reference evidence="3" key="1">
    <citation type="submission" date="2023-07" db="EMBL/GenBank/DDBJ databases">
        <title>30 novel species of actinomycetes from the DSMZ collection.</title>
        <authorList>
            <person name="Nouioui I."/>
        </authorList>
    </citation>
    <scope>NUCLEOTIDE SEQUENCE [LARGE SCALE GENOMIC DNA]</scope>
    <source>
        <strain evidence="3">DSM 44917</strain>
    </source>
</reference>
<feature type="transmembrane region" description="Helical" evidence="1">
    <location>
        <begin position="166"/>
        <end position="186"/>
    </location>
</feature>
<organism evidence="2 3">
    <name type="scientific">Streptomyces boetiae</name>
    <dbReference type="NCBI Taxonomy" id="3075541"/>
    <lineage>
        <taxon>Bacteria</taxon>
        <taxon>Bacillati</taxon>
        <taxon>Actinomycetota</taxon>
        <taxon>Actinomycetes</taxon>
        <taxon>Kitasatosporales</taxon>
        <taxon>Streptomycetaceae</taxon>
        <taxon>Streptomyces</taxon>
    </lineage>
</organism>
<gene>
    <name evidence="2" type="ORF">RM780_13215</name>
</gene>
<evidence type="ECO:0000313" key="3">
    <source>
        <dbReference type="Proteomes" id="UP001183388"/>
    </source>
</evidence>
<accession>A0ABU2L8W6</accession>